<dbReference type="GO" id="GO:0005737">
    <property type="term" value="C:cytoplasm"/>
    <property type="evidence" value="ECO:0007669"/>
    <property type="project" value="TreeGrafter"/>
</dbReference>
<comment type="cofactor">
    <cofactor evidence="5">
        <name>Fe(2+)</name>
        <dbReference type="ChEBI" id="CHEBI:29033"/>
    </cofactor>
    <text evidence="5">Binds 1 Fe(2+) ion per subunit.</text>
</comment>
<keyword evidence="2" id="KW-0223">Dioxygenase</keyword>
<dbReference type="GO" id="GO:0035515">
    <property type="term" value="F:oxidative RNA demethylase activity"/>
    <property type="evidence" value="ECO:0007669"/>
    <property type="project" value="TreeGrafter"/>
</dbReference>
<dbReference type="SUPFAM" id="SSF51197">
    <property type="entry name" value="Clavaminate synthase-like"/>
    <property type="match status" value="1"/>
</dbReference>
<feature type="binding site" evidence="5">
    <location>
        <position position="203"/>
    </location>
    <ligand>
        <name>Fe cation</name>
        <dbReference type="ChEBI" id="CHEBI:24875"/>
        <note>catalytic</note>
    </ligand>
</feature>
<dbReference type="Gene3D" id="2.60.120.590">
    <property type="entry name" value="Alpha-ketoglutarate-dependent dioxygenase AlkB-like"/>
    <property type="match status" value="1"/>
</dbReference>
<dbReference type="GO" id="GO:0005634">
    <property type="term" value="C:nucleus"/>
    <property type="evidence" value="ECO:0007669"/>
    <property type="project" value="TreeGrafter"/>
</dbReference>
<keyword evidence="1 5" id="KW-0479">Metal-binding</keyword>
<sequence>MAIYSIQNEEPSQSEFKKQFKFYKRRDCPLDLSAVLDPYKSSKEFSFKLNYVSDKCLSAVEKLFKRTNGLRPIQQWSLTTFLNWPGLFIIGGVLTLTEQLCWIEKCLLEYPEPPNITNLFVQNNNPYRGSNVFKNCSKKLRWVTMGNDYNWDTKEYLNNARQSLPDEMAKLSRLVVCSLGLGDFLPDAAIVNFYPEKSHLSPHVDRSERDLSRPLVSISLGQPAIYLTGGTSLNDPVDAIILRSGDILIMSGEQRLVYHGVPRILEEQPKIFGDEFIQMVKEKEVLEYANNCRINITVRQVD</sequence>
<dbReference type="InterPro" id="IPR027450">
    <property type="entry name" value="AlkB-like"/>
</dbReference>
<keyword evidence="3" id="KW-0560">Oxidoreductase</keyword>
<evidence type="ECO:0000256" key="5">
    <source>
        <dbReference type="PIRSR" id="PIRSR604574-2"/>
    </source>
</evidence>
<dbReference type="InterPro" id="IPR004574">
    <property type="entry name" value="Alkb"/>
</dbReference>
<gene>
    <name evidence="7" type="ORF">MENT_LOCUS5971</name>
</gene>
<feature type="binding site" evidence="5">
    <location>
        <position position="259"/>
    </location>
    <ligand>
        <name>Fe cation</name>
        <dbReference type="ChEBI" id="CHEBI:24875"/>
        <note>catalytic</note>
    </ligand>
</feature>
<reference evidence="7 8" key="1">
    <citation type="submission" date="2020-08" db="EMBL/GenBank/DDBJ databases">
        <authorList>
            <person name="Koutsovoulos G."/>
            <person name="Danchin GJ E."/>
        </authorList>
    </citation>
    <scope>NUCLEOTIDE SEQUENCE [LARGE SCALE GENOMIC DNA]</scope>
</reference>
<dbReference type="PANTHER" id="PTHR16557:SF2">
    <property type="entry name" value="NUCLEIC ACID DIOXYGENASE ALKBH1"/>
    <property type="match status" value="1"/>
</dbReference>
<proteinExistence type="predicted"/>
<dbReference type="Pfam" id="PF13532">
    <property type="entry name" value="2OG-FeII_Oxy_2"/>
    <property type="match status" value="1"/>
</dbReference>
<evidence type="ECO:0000313" key="8">
    <source>
        <dbReference type="Proteomes" id="UP000580250"/>
    </source>
</evidence>
<keyword evidence="4 5" id="KW-0408">Iron</keyword>
<feature type="binding site" evidence="5">
    <location>
        <position position="205"/>
    </location>
    <ligand>
        <name>Fe cation</name>
        <dbReference type="ChEBI" id="CHEBI:24875"/>
        <note>catalytic</note>
    </ligand>
</feature>
<dbReference type="OrthoDB" id="6614653at2759"/>
<dbReference type="GO" id="GO:0035516">
    <property type="term" value="F:broad specificity oxidative DNA demethylase activity"/>
    <property type="evidence" value="ECO:0007669"/>
    <property type="project" value="TreeGrafter"/>
</dbReference>
<evidence type="ECO:0000256" key="4">
    <source>
        <dbReference type="ARBA" id="ARBA00023004"/>
    </source>
</evidence>
<evidence type="ECO:0000259" key="6">
    <source>
        <dbReference type="PROSITE" id="PS51471"/>
    </source>
</evidence>
<dbReference type="PROSITE" id="PS51471">
    <property type="entry name" value="FE2OG_OXY"/>
    <property type="match status" value="1"/>
</dbReference>
<name>A0A6V7TY78_MELEN</name>
<evidence type="ECO:0000256" key="1">
    <source>
        <dbReference type="ARBA" id="ARBA00022723"/>
    </source>
</evidence>
<dbReference type="Proteomes" id="UP000580250">
    <property type="component" value="Unassembled WGS sequence"/>
</dbReference>
<evidence type="ECO:0000313" key="7">
    <source>
        <dbReference type="EMBL" id="CAD2138897.1"/>
    </source>
</evidence>
<comment type="caution">
    <text evidence="7">The sequence shown here is derived from an EMBL/GenBank/DDBJ whole genome shotgun (WGS) entry which is preliminary data.</text>
</comment>
<dbReference type="PANTHER" id="PTHR16557">
    <property type="entry name" value="ALKYLATED DNA REPAIR PROTEIN ALKB-RELATED"/>
    <property type="match status" value="1"/>
</dbReference>
<dbReference type="EMBL" id="CAJEWN010000022">
    <property type="protein sequence ID" value="CAD2138897.1"/>
    <property type="molecule type" value="Genomic_DNA"/>
</dbReference>
<evidence type="ECO:0000256" key="2">
    <source>
        <dbReference type="ARBA" id="ARBA00022964"/>
    </source>
</evidence>
<dbReference type="GO" id="GO:0008198">
    <property type="term" value="F:ferrous iron binding"/>
    <property type="evidence" value="ECO:0007669"/>
    <property type="project" value="TreeGrafter"/>
</dbReference>
<feature type="domain" description="Fe2OG dioxygenase" evidence="6">
    <location>
        <begin position="185"/>
        <end position="302"/>
    </location>
</feature>
<evidence type="ECO:0000256" key="3">
    <source>
        <dbReference type="ARBA" id="ARBA00023002"/>
    </source>
</evidence>
<protein>
    <recommendedName>
        <fullName evidence="6">Fe2OG dioxygenase domain-containing protein</fullName>
    </recommendedName>
</protein>
<dbReference type="InterPro" id="IPR005123">
    <property type="entry name" value="Oxoglu/Fe-dep_dioxygenase_dom"/>
</dbReference>
<dbReference type="AlphaFoldDB" id="A0A6V7TY78"/>
<organism evidence="7 8">
    <name type="scientific">Meloidogyne enterolobii</name>
    <name type="common">Root-knot nematode worm</name>
    <name type="synonym">Meloidogyne mayaguensis</name>
    <dbReference type="NCBI Taxonomy" id="390850"/>
    <lineage>
        <taxon>Eukaryota</taxon>
        <taxon>Metazoa</taxon>
        <taxon>Ecdysozoa</taxon>
        <taxon>Nematoda</taxon>
        <taxon>Chromadorea</taxon>
        <taxon>Rhabditida</taxon>
        <taxon>Tylenchina</taxon>
        <taxon>Tylenchomorpha</taxon>
        <taxon>Tylenchoidea</taxon>
        <taxon>Meloidogynidae</taxon>
        <taxon>Meloidogyninae</taxon>
        <taxon>Meloidogyne</taxon>
    </lineage>
</organism>
<dbReference type="GO" id="GO:0035513">
    <property type="term" value="P:oxidative RNA demethylation"/>
    <property type="evidence" value="ECO:0007669"/>
    <property type="project" value="TreeGrafter"/>
</dbReference>
<accession>A0A6V7TY78</accession>
<dbReference type="InterPro" id="IPR037151">
    <property type="entry name" value="AlkB-like_sf"/>
</dbReference>